<evidence type="ECO:0000256" key="1">
    <source>
        <dbReference type="SAM" id="MobiDB-lite"/>
    </source>
</evidence>
<dbReference type="AlphaFoldDB" id="A0A1D1Z9W3"/>
<reference evidence="4" key="1">
    <citation type="submission" date="2015-07" db="EMBL/GenBank/DDBJ databases">
        <title>Transcriptome Assembly of Anthurium amnicola.</title>
        <authorList>
            <person name="Suzuki J."/>
        </authorList>
    </citation>
    <scope>NUCLEOTIDE SEQUENCE</scope>
</reference>
<feature type="domain" description="DUF4378" evidence="2">
    <location>
        <begin position="651"/>
        <end position="813"/>
    </location>
</feature>
<feature type="region of interest" description="Disordered" evidence="1">
    <location>
        <begin position="29"/>
        <end position="67"/>
    </location>
</feature>
<dbReference type="PANTHER" id="PTHR40836:SF4">
    <property type="entry name" value="RB1-INDUCIBLE COILED-COIL PROTEIN"/>
    <property type="match status" value="1"/>
</dbReference>
<feature type="region of interest" description="Disordered" evidence="1">
    <location>
        <begin position="565"/>
        <end position="598"/>
    </location>
</feature>
<feature type="region of interest" description="Disordered" evidence="1">
    <location>
        <begin position="169"/>
        <end position="212"/>
    </location>
</feature>
<organism evidence="4">
    <name type="scientific">Anthurium amnicola</name>
    <dbReference type="NCBI Taxonomy" id="1678845"/>
    <lineage>
        <taxon>Eukaryota</taxon>
        <taxon>Viridiplantae</taxon>
        <taxon>Streptophyta</taxon>
        <taxon>Embryophyta</taxon>
        <taxon>Tracheophyta</taxon>
        <taxon>Spermatophyta</taxon>
        <taxon>Magnoliopsida</taxon>
        <taxon>Liliopsida</taxon>
        <taxon>Araceae</taxon>
        <taxon>Pothoideae</taxon>
        <taxon>Potheae</taxon>
        <taxon>Anthurium</taxon>
    </lineage>
</organism>
<feature type="region of interest" description="Disordered" evidence="1">
    <location>
        <begin position="341"/>
        <end position="365"/>
    </location>
</feature>
<name>A0A1D1Z9W3_9ARAE</name>
<accession>A0A1D1Z9W3</accession>
<dbReference type="Pfam" id="PF14309">
    <property type="entry name" value="DUF4378"/>
    <property type="match status" value="1"/>
</dbReference>
<feature type="compositionally biased region" description="Polar residues" evidence="1">
    <location>
        <begin position="177"/>
        <end position="193"/>
    </location>
</feature>
<evidence type="ECO:0000259" key="2">
    <source>
        <dbReference type="Pfam" id="PF14309"/>
    </source>
</evidence>
<evidence type="ECO:0000259" key="3">
    <source>
        <dbReference type="Pfam" id="PF14383"/>
    </source>
</evidence>
<dbReference type="InterPro" id="IPR032795">
    <property type="entry name" value="DUF3741-assoc"/>
</dbReference>
<feature type="domain" description="DUF3741" evidence="3">
    <location>
        <begin position="11"/>
        <end position="35"/>
    </location>
</feature>
<sequence length="820" mass="92337">MKKLIDKEISSNKTKHRAPSVVARLMGMDTLPSEGKPPIHFNDCRKENSRNYLPRNNDTEENSSHHKQLGMMSFKQKKQDLSVYGIKQDATGYSKGPRPAKPHRREHPQEEVLQKFKKEFEAWQAAKVWECSRAVGLDDSNLKGLNSQTTSVENLGKHKKAMYADVERNSYHRKSGESSTSSTAVLGTKPQRSGSHHERYASKEGLSSLMKTKNSKNRKNFNYLAQYPELKCNEKQDRSSSPTRIVILKPSTERTDDIEESWPCASRILEEEGSMEYFLEEVRDRLRFEMQGKVRNKTRTSECLGEIPFSEKLTDPKQIAQHIAKQIRESVTKDLGATLMRSESTRSYRSESQQNGPDSPEFMNRNTRKLLCERLRNVLRNEADIGCNTVANGKLKPSTIVNERARLRQLTDSSKIGRRSFSEDMKDVTERTTLSFREEQVDNEGCSGGDTSPRNLVRSLSAPVSGTAFGKLLLEDQNVLTGVHIRRKHESIENASEELRKTRKDVFNIKGRVSNLRHNLTLRGKFFGRKMQSADELGGNTLDSIKAISTSPSVVLNLGIVQENSTEVPPSPASVSSSSYDELCKPSHPSPVSPLEMPITEDHPSLQISGEINCNLPDMRSQSEPTGVAGFEDISNGEEVYTARDMKCYEEAYLRNILTSSGLYDKPFDKIFAHFNISAKPIAESVFEEVENAYTKCEKMSDGVCLSQTVVCRKILFDLLNEKLLHVLTLPISSSILKRSLGCTQVPHGKKLLDNVWRQLEVHLHPPMDESGSLDSLVAYDLSMATWSLMLHENIDLVGGEVGSLILSELIDELADDMWC</sequence>
<proteinExistence type="predicted"/>
<dbReference type="Pfam" id="PF14383">
    <property type="entry name" value="VARLMGL"/>
    <property type="match status" value="1"/>
</dbReference>
<feature type="region of interest" description="Disordered" evidence="1">
    <location>
        <begin position="88"/>
        <end position="109"/>
    </location>
</feature>
<evidence type="ECO:0000313" key="4">
    <source>
        <dbReference type="EMBL" id="JAT63683.1"/>
    </source>
</evidence>
<dbReference type="EMBL" id="GDJX01004253">
    <property type="protein sequence ID" value="JAT63683.1"/>
    <property type="molecule type" value="Transcribed_RNA"/>
</dbReference>
<protein>
    <submittedName>
        <fullName evidence="4">Ankyrin and armadillo repeat-containing protein</fullName>
    </submittedName>
</protein>
<dbReference type="InterPro" id="IPR025486">
    <property type="entry name" value="DUF4378"/>
</dbReference>
<dbReference type="PANTHER" id="PTHR40836">
    <property type="entry name" value="RB1-INDUCIBLE COILED-COIL PROTEIN"/>
    <property type="match status" value="1"/>
</dbReference>
<gene>
    <name evidence="4" type="primary">Ankar_0</name>
    <name evidence="4" type="ORF">g.99154</name>
</gene>